<proteinExistence type="predicted"/>
<dbReference type="Proteomes" id="UP000004221">
    <property type="component" value="Unassembled WGS sequence"/>
</dbReference>
<protein>
    <recommendedName>
        <fullName evidence="1">UspA domain-containing protein</fullName>
    </recommendedName>
</protein>
<comment type="caution">
    <text evidence="2">The sequence shown here is derived from an EMBL/GenBank/DDBJ whole genome shotgun (WGS) entry which is preliminary data.</text>
</comment>
<keyword evidence="3" id="KW-1185">Reference proteome</keyword>
<dbReference type="InterPro" id="IPR006016">
    <property type="entry name" value="UspA"/>
</dbReference>
<dbReference type="InterPro" id="IPR014729">
    <property type="entry name" value="Rossmann-like_a/b/a_fold"/>
</dbReference>
<reference evidence="2 3" key="1">
    <citation type="journal article" date="2012" name="ISME J.">
        <title>Nitrification expanded: discovery, physiology and genomics of a nitrite-oxidizing bacterium from the phylum Chloroflexi.</title>
        <authorList>
            <person name="Sorokin D.Y."/>
            <person name="Lucker S."/>
            <person name="Vejmelkova D."/>
            <person name="Kostrikina N.A."/>
            <person name="Kleerebezem R."/>
            <person name="Rijpstra W.I."/>
            <person name="Damste J.S."/>
            <person name="Le Paslier D."/>
            <person name="Muyzer G."/>
            <person name="Wagner M."/>
            <person name="van Loosdrecht M.C."/>
            <person name="Daims H."/>
        </authorList>
    </citation>
    <scope>NUCLEOTIDE SEQUENCE [LARGE SCALE GENOMIC DNA]</scope>
    <source>
        <strain evidence="3">none</strain>
    </source>
</reference>
<dbReference type="CDD" id="cd00293">
    <property type="entry name" value="USP-like"/>
    <property type="match status" value="1"/>
</dbReference>
<sequence length="61" mass="6734">MTLHLSLAKGEPGDEIVRFASEHRSDLIVLAWRGHLEAERAATLKAVIQAAPCPVFILRVE</sequence>
<name>I4EJ26_9BACT</name>
<dbReference type="AlphaFoldDB" id="I4EJ26"/>
<evidence type="ECO:0000313" key="2">
    <source>
        <dbReference type="EMBL" id="CCF84688.1"/>
    </source>
</evidence>
<dbReference type="EMBL" id="CAGS01000309">
    <property type="protein sequence ID" value="CCF84688.1"/>
    <property type="molecule type" value="Genomic_DNA"/>
</dbReference>
<dbReference type="Pfam" id="PF00582">
    <property type="entry name" value="Usp"/>
    <property type="match status" value="1"/>
</dbReference>
<evidence type="ECO:0000313" key="3">
    <source>
        <dbReference type="Proteomes" id="UP000004221"/>
    </source>
</evidence>
<dbReference type="SUPFAM" id="SSF52402">
    <property type="entry name" value="Adenine nucleotide alpha hydrolases-like"/>
    <property type="match status" value="1"/>
</dbReference>
<organism evidence="2 3">
    <name type="scientific">Nitrolancea hollandica Lb</name>
    <dbReference type="NCBI Taxonomy" id="1129897"/>
    <lineage>
        <taxon>Bacteria</taxon>
        <taxon>Pseudomonadati</taxon>
        <taxon>Thermomicrobiota</taxon>
        <taxon>Thermomicrobia</taxon>
        <taxon>Sphaerobacterales</taxon>
        <taxon>Sphaerobacterineae</taxon>
        <taxon>Sphaerobacteraceae</taxon>
        <taxon>Nitrolancea</taxon>
    </lineage>
</organism>
<accession>I4EJ26</accession>
<dbReference type="Gene3D" id="3.40.50.620">
    <property type="entry name" value="HUPs"/>
    <property type="match status" value="1"/>
</dbReference>
<gene>
    <name evidence="2" type="ORF">NITHO_3770007</name>
</gene>
<evidence type="ECO:0000259" key="1">
    <source>
        <dbReference type="Pfam" id="PF00582"/>
    </source>
</evidence>
<feature type="domain" description="UspA" evidence="1">
    <location>
        <begin position="6"/>
        <end position="59"/>
    </location>
</feature>